<dbReference type="Gene3D" id="3.40.50.11750">
    <property type="entry name" value="HypD, alpha/beta domain 1"/>
    <property type="match status" value="2"/>
</dbReference>
<dbReference type="NCBIfam" id="TIGR00075">
    <property type="entry name" value="hypD"/>
    <property type="match status" value="1"/>
</dbReference>
<dbReference type="InterPro" id="IPR042244">
    <property type="entry name" value="HypD_2_sf"/>
</dbReference>
<dbReference type="PIRSF" id="PIRSF005622">
    <property type="entry name" value="Hydrgn_mat_hypD"/>
    <property type="match status" value="1"/>
</dbReference>
<keyword evidence="6" id="KW-1185">Reference proteome</keyword>
<sequence length="373" mass="40497">MRFSEEFRDPALAEKLFTEIARTAEALARTRTRPITVMEVCGGHTHTIFRYGLKDRLPDTIEFAHGPGCPVCVLPMGRIDDAITLARRPEVMLTTFGDALRVPGAQGSLLQARAAGADIRMVYSPLDALELARKNPDREVVFFALGFETTAPSTALTVLRAAREGIKNFSLLCQHILIVPTLRALLEQPDFAVDGFIGPGHVAMVTGTRPYDFVATTYNRPFVVAGFEPLDILQSLLMVLRQLESGQAKVENQYARVVPPNGNPAALAAMRQVYETRADNAWRGLGNIASSGLQLRAAWSAFDAERRFPLTPHNVPDPASARCGAVLTGRIRPAECPAFGRECTPDAPLGALMVSSEGACAACYDYEGARQVA</sequence>
<dbReference type="AlphaFoldDB" id="A0A4Y3TWQ7"/>
<dbReference type="GO" id="GO:0005506">
    <property type="term" value="F:iron ion binding"/>
    <property type="evidence" value="ECO:0007669"/>
    <property type="project" value="TreeGrafter"/>
</dbReference>
<comment type="similarity">
    <text evidence="1 4">Belongs to the HypD family.</text>
</comment>
<comment type="caution">
    <text evidence="5">The sequence shown here is derived from an EMBL/GenBank/DDBJ whole genome shotgun (WGS) entry which is preliminary data.</text>
</comment>
<dbReference type="Gene3D" id="6.10.20.100">
    <property type="match status" value="1"/>
</dbReference>
<dbReference type="Proteomes" id="UP000317730">
    <property type="component" value="Unassembled WGS sequence"/>
</dbReference>
<dbReference type="PANTHER" id="PTHR30149:SF0">
    <property type="entry name" value="HYDROGENASE MATURATION FACTOR HYPD"/>
    <property type="match status" value="1"/>
</dbReference>
<evidence type="ECO:0000256" key="3">
    <source>
        <dbReference type="ARBA" id="ARBA00023004"/>
    </source>
</evidence>
<evidence type="ECO:0000256" key="1">
    <source>
        <dbReference type="ARBA" id="ARBA00007888"/>
    </source>
</evidence>
<accession>A0A4Y3TWQ7</accession>
<dbReference type="GO" id="GO:0051539">
    <property type="term" value="F:4 iron, 4 sulfur cluster binding"/>
    <property type="evidence" value="ECO:0007669"/>
    <property type="project" value="TreeGrafter"/>
</dbReference>
<dbReference type="GO" id="GO:0070025">
    <property type="term" value="F:carbon monoxide binding"/>
    <property type="evidence" value="ECO:0007669"/>
    <property type="project" value="TreeGrafter"/>
</dbReference>
<keyword evidence="2" id="KW-0479">Metal-binding</keyword>
<evidence type="ECO:0000313" key="6">
    <source>
        <dbReference type="Proteomes" id="UP000317730"/>
    </source>
</evidence>
<name>A0A4Y3TWQ7_9PROT</name>
<dbReference type="InterPro" id="IPR042243">
    <property type="entry name" value="HypD_1"/>
</dbReference>
<dbReference type="PANTHER" id="PTHR30149">
    <property type="entry name" value="HYDROGENASE PROTEIN ASSEMBLY PROTEIN HYPD"/>
    <property type="match status" value="1"/>
</dbReference>
<gene>
    <name evidence="5" type="primary">hypD</name>
    <name evidence="5" type="ORF">APE01nite_09820</name>
</gene>
<dbReference type="OrthoDB" id="9770424at2"/>
<evidence type="ECO:0000256" key="4">
    <source>
        <dbReference type="PIRNR" id="PIRNR005622"/>
    </source>
</evidence>
<keyword evidence="3" id="KW-0408">Iron</keyword>
<proteinExistence type="inferred from homology"/>
<protein>
    <recommendedName>
        <fullName evidence="4">Hydrogenase maturation factor</fullName>
    </recommendedName>
</protein>
<evidence type="ECO:0000313" key="5">
    <source>
        <dbReference type="EMBL" id="GEB85185.1"/>
    </source>
</evidence>
<dbReference type="Pfam" id="PF01924">
    <property type="entry name" value="HypD"/>
    <property type="match status" value="1"/>
</dbReference>
<reference evidence="5 6" key="1">
    <citation type="submission" date="2019-06" db="EMBL/GenBank/DDBJ databases">
        <title>Whole genome shotgun sequence of Acetobacter peroxydans NBRC 13755.</title>
        <authorList>
            <person name="Hosoyama A."/>
            <person name="Uohara A."/>
            <person name="Ohji S."/>
            <person name="Ichikawa N."/>
        </authorList>
    </citation>
    <scope>NUCLEOTIDE SEQUENCE [LARGE SCALE GENOMIC DNA]</scope>
    <source>
        <strain evidence="5 6">NBRC 13755</strain>
    </source>
</reference>
<dbReference type="InterPro" id="IPR002780">
    <property type="entry name" value="Hyd_form_HypD"/>
</dbReference>
<dbReference type="GO" id="GO:0051604">
    <property type="term" value="P:protein maturation"/>
    <property type="evidence" value="ECO:0007669"/>
    <property type="project" value="TreeGrafter"/>
</dbReference>
<evidence type="ECO:0000256" key="2">
    <source>
        <dbReference type="ARBA" id="ARBA00022723"/>
    </source>
</evidence>
<dbReference type="EMBL" id="BJMV01000004">
    <property type="protein sequence ID" value="GEB85185.1"/>
    <property type="molecule type" value="Genomic_DNA"/>
</dbReference>
<dbReference type="RefSeq" id="WP_141375217.1">
    <property type="nucleotide sequence ID" value="NZ_BAPL01000024.1"/>
</dbReference>
<organism evidence="5 6">
    <name type="scientific">Acetobacter peroxydans</name>
    <dbReference type="NCBI Taxonomy" id="104098"/>
    <lineage>
        <taxon>Bacteria</taxon>
        <taxon>Pseudomonadati</taxon>
        <taxon>Pseudomonadota</taxon>
        <taxon>Alphaproteobacteria</taxon>
        <taxon>Acetobacterales</taxon>
        <taxon>Acetobacteraceae</taxon>
        <taxon>Acetobacter</taxon>
    </lineage>
</organism>